<keyword evidence="2 4" id="KW-0328">Glycosyltransferase</keyword>
<accession>A0A8J2Y958</accession>
<dbReference type="InterPro" id="IPR045857">
    <property type="entry name" value="O16G_dom_2"/>
</dbReference>
<feature type="domain" description="Glycosyl hydrolase family 13 catalytic" evidence="6">
    <location>
        <begin position="57"/>
        <end position="488"/>
    </location>
</feature>
<proteinExistence type="inferred from homology"/>
<dbReference type="Gene3D" id="3.20.20.80">
    <property type="entry name" value="Glycosidases"/>
    <property type="match status" value="1"/>
</dbReference>
<dbReference type="Gene3D" id="2.60.40.1180">
    <property type="entry name" value="Golgi alpha-mannosidase II"/>
    <property type="match status" value="1"/>
</dbReference>
<dbReference type="Proteomes" id="UP000625210">
    <property type="component" value="Unassembled WGS sequence"/>
</dbReference>
<dbReference type="InterPro" id="IPR016377">
    <property type="entry name" value="Sucrose_GGa_phosphorylase-rel"/>
</dbReference>
<reference evidence="7" key="2">
    <citation type="submission" date="2020-09" db="EMBL/GenBank/DDBJ databases">
        <authorList>
            <person name="Sun Q."/>
            <person name="Zhou Y."/>
        </authorList>
    </citation>
    <scope>NUCLEOTIDE SEQUENCE</scope>
    <source>
        <strain evidence="7">CGMCC 1.15179</strain>
    </source>
</reference>
<dbReference type="SUPFAM" id="SSF51445">
    <property type="entry name" value="(Trans)glycosidases"/>
    <property type="match status" value="1"/>
</dbReference>
<evidence type="ECO:0000256" key="4">
    <source>
        <dbReference type="PIRNR" id="PIRNR003059"/>
    </source>
</evidence>
<keyword evidence="3 4" id="KW-0808">Transferase</keyword>
<dbReference type="EC" id="2.4.1.7" evidence="4"/>
<dbReference type="Pfam" id="PF16657">
    <property type="entry name" value="Malt_amylase_C"/>
    <property type="match status" value="1"/>
</dbReference>
<feature type="binding site" evidence="5">
    <location>
        <position position="451"/>
    </location>
    <ligand>
        <name>substrate</name>
    </ligand>
</feature>
<keyword evidence="8" id="KW-1185">Reference proteome</keyword>
<gene>
    <name evidence="7" type="ORF">GCM10011571_16560</name>
</gene>
<dbReference type="AlphaFoldDB" id="A0A8J2Y958"/>
<dbReference type="InterPro" id="IPR017853">
    <property type="entry name" value="GH"/>
</dbReference>
<dbReference type="InterPro" id="IPR032091">
    <property type="entry name" value="Malt_amylase-like_C"/>
</dbReference>
<evidence type="ECO:0000256" key="5">
    <source>
        <dbReference type="PIRSR" id="PIRSR003059-2"/>
    </source>
</evidence>
<dbReference type="Gene3D" id="3.90.400.10">
    <property type="entry name" value="Oligo-1,6-glucosidase, Domain 2"/>
    <property type="match status" value="1"/>
</dbReference>
<comment type="similarity">
    <text evidence="1 4">Belongs to the glycosyl hydrolase 13 family. Sucrose phosphorylase subfamily.</text>
</comment>
<dbReference type="PANTHER" id="PTHR38784:SF1">
    <property type="entry name" value="SUCROSE PHOSPHORYLASE"/>
    <property type="match status" value="1"/>
</dbReference>
<evidence type="ECO:0000313" key="7">
    <source>
        <dbReference type="EMBL" id="GGE15625.1"/>
    </source>
</evidence>
<comment type="catalytic activity">
    <reaction evidence="4">
        <text>sucrose + phosphate = D-fructose + alpha-D-glucose 1-phosphate</text>
        <dbReference type="Rhea" id="RHEA:24048"/>
        <dbReference type="ChEBI" id="CHEBI:17992"/>
        <dbReference type="ChEBI" id="CHEBI:37721"/>
        <dbReference type="ChEBI" id="CHEBI:43474"/>
        <dbReference type="ChEBI" id="CHEBI:58601"/>
        <dbReference type="EC" id="2.4.1.7"/>
    </reaction>
</comment>
<dbReference type="Pfam" id="PF00128">
    <property type="entry name" value="Alpha-amylase"/>
    <property type="match status" value="1"/>
</dbReference>
<dbReference type="CDD" id="cd11356">
    <property type="entry name" value="AmyAc_Sucrose_phosphorylase-like_1"/>
    <property type="match status" value="1"/>
</dbReference>
<feature type="binding site" evidence="5">
    <location>
        <begin position="345"/>
        <end position="346"/>
    </location>
    <ligand>
        <name>substrate</name>
    </ligand>
</feature>
<dbReference type="InterPro" id="IPR013780">
    <property type="entry name" value="Glyco_hydro_b"/>
</dbReference>
<organism evidence="7 8">
    <name type="scientific">Marinithermofilum abyssi</name>
    <dbReference type="NCBI Taxonomy" id="1571185"/>
    <lineage>
        <taxon>Bacteria</taxon>
        <taxon>Bacillati</taxon>
        <taxon>Bacillota</taxon>
        <taxon>Bacilli</taxon>
        <taxon>Bacillales</taxon>
        <taxon>Thermoactinomycetaceae</taxon>
        <taxon>Marinithermofilum</taxon>
    </lineage>
</organism>
<feature type="binding site" evidence="5">
    <location>
        <position position="104"/>
    </location>
    <ligand>
        <name>substrate</name>
    </ligand>
</feature>
<dbReference type="RefSeq" id="WP_229751891.1">
    <property type="nucleotide sequence ID" value="NZ_BMHQ01000005.1"/>
</dbReference>
<protein>
    <recommendedName>
        <fullName evidence="4">Sucrose phosphorylase</fullName>
        <ecNumber evidence="4">2.4.1.7</ecNumber>
    </recommendedName>
    <alternativeName>
        <fullName evidence="4">Sucrose glucosyltransferase</fullName>
    </alternativeName>
</protein>
<dbReference type="InterPro" id="IPR033746">
    <property type="entry name" value="GGa_phosphorylase"/>
</dbReference>
<dbReference type="GO" id="GO:0005975">
    <property type="term" value="P:carbohydrate metabolic process"/>
    <property type="evidence" value="ECO:0007669"/>
    <property type="project" value="InterPro"/>
</dbReference>
<dbReference type="EMBL" id="BMHQ01000005">
    <property type="protein sequence ID" value="GGE15625.1"/>
    <property type="molecule type" value="Genomic_DNA"/>
</dbReference>
<dbReference type="SMART" id="SM00642">
    <property type="entry name" value="Aamy"/>
    <property type="match status" value="1"/>
</dbReference>
<evidence type="ECO:0000313" key="8">
    <source>
        <dbReference type="Proteomes" id="UP000625210"/>
    </source>
</evidence>
<feature type="binding site" evidence="5">
    <location>
        <begin position="235"/>
        <end position="237"/>
    </location>
    <ligand>
        <name>substrate</name>
    </ligand>
</feature>
<evidence type="ECO:0000256" key="1">
    <source>
        <dbReference type="ARBA" id="ARBA00008452"/>
    </source>
</evidence>
<sequence>MMIDLNRIHGIKESVEEKLNRIYGSEKGPKITERVIRLMEKYKDVKGPTKQWVDQQDVMLITYGDSIREQGKAPLQTLHGFLKEYASDILNAVHILPFYPYSSDDGFSVIDYTQVNSELGDWGDIQRFSADFDLMFDGVINHISQQSEWFQRYRKGDPEFSSFFIEADPDEDYSMVTRPRARPLLTPFDTKQGRKYLWTTFSEDQIDLNYQNEHVFLAVLEVLLFYVKQGMRFLRLDAVGYLWKEWGSPCIHLPQTHLLVQVIREILETVAPGTIIITETNVPHQENIRYFGNGHNEAHMIYQFPLPPLTLYTFHKGDAKHLSSWAASLEPTTDDTTYFNFLASHDGIGVRPVESILTEEEVREMADKVREHGGFVSYKDNGDGTQSPYELNINYLDALSHPDDPVDLKVKRFMAAQAILLSVVGVPGVYIHSLLGSRNDLKGVEKSGRFRSINREKLDRKELERELRDETSLRHQVFVRYKELLNIRRREKAFHPNAMQNVLFLDDRVFSIVRTSTDRSEQILVCINVANQPISIRIPDLPAEYEWKNLFTGEPVSTRYGNREVSLAPYQVLWIKGKRIGYGSHSWPSL</sequence>
<dbReference type="PIRSF" id="PIRSF003059">
    <property type="entry name" value="Sucrose_phosphorylase"/>
    <property type="match status" value="1"/>
</dbReference>
<feature type="binding site" evidence="5">
    <location>
        <position position="142"/>
    </location>
    <ligand>
        <name>substrate</name>
    </ligand>
</feature>
<comment type="caution">
    <text evidence="7">The sequence shown here is derived from an EMBL/GenBank/DDBJ whole genome shotgun (WGS) entry which is preliminary data.</text>
</comment>
<name>A0A8J2Y958_9BACL</name>
<reference evidence="7" key="1">
    <citation type="journal article" date="2014" name="Int. J. Syst. Evol. Microbiol.">
        <title>Complete genome sequence of Corynebacterium casei LMG S-19264T (=DSM 44701T), isolated from a smear-ripened cheese.</title>
        <authorList>
            <consortium name="US DOE Joint Genome Institute (JGI-PGF)"/>
            <person name="Walter F."/>
            <person name="Albersmeier A."/>
            <person name="Kalinowski J."/>
            <person name="Ruckert C."/>
        </authorList>
    </citation>
    <scope>NUCLEOTIDE SEQUENCE</scope>
    <source>
        <strain evidence="7">CGMCC 1.15179</strain>
    </source>
</reference>
<dbReference type="InterPro" id="IPR006047">
    <property type="entry name" value="GH13_cat_dom"/>
</dbReference>
<dbReference type="PANTHER" id="PTHR38784">
    <property type="entry name" value="SUCROSE PHOSPHORYLASE"/>
    <property type="match status" value="1"/>
</dbReference>
<dbReference type="GO" id="GO:0009018">
    <property type="term" value="F:sucrose phosphorylase activity"/>
    <property type="evidence" value="ECO:0007669"/>
    <property type="project" value="UniProtKB-EC"/>
</dbReference>
<evidence type="ECO:0000256" key="2">
    <source>
        <dbReference type="ARBA" id="ARBA00022676"/>
    </source>
</evidence>
<evidence type="ECO:0000256" key="3">
    <source>
        <dbReference type="ARBA" id="ARBA00022679"/>
    </source>
</evidence>
<evidence type="ECO:0000259" key="6">
    <source>
        <dbReference type="SMART" id="SM00642"/>
    </source>
</evidence>